<dbReference type="KEGG" id="pcon:B0A89_02380"/>
<organism evidence="1 2">
    <name type="scientific">Paracoccus contaminans</name>
    <dbReference type="NCBI Taxonomy" id="1945662"/>
    <lineage>
        <taxon>Bacteria</taxon>
        <taxon>Pseudomonadati</taxon>
        <taxon>Pseudomonadota</taxon>
        <taxon>Alphaproteobacteria</taxon>
        <taxon>Rhodobacterales</taxon>
        <taxon>Paracoccaceae</taxon>
        <taxon>Paracoccus</taxon>
    </lineage>
</organism>
<gene>
    <name evidence="1" type="ORF">B0A89_02380</name>
</gene>
<accession>A0A1W6CV01</accession>
<evidence type="ECO:0000313" key="2">
    <source>
        <dbReference type="Proteomes" id="UP000193017"/>
    </source>
</evidence>
<dbReference type="Proteomes" id="UP000193017">
    <property type="component" value="Chromosome"/>
</dbReference>
<dbReference type="OrthoDB" id="9806511at2"/>
<dbReference type="STRING" id="1945662.B0A89_02380"/>
<reference evidence="1 2" key="1">
    <citation type="submission" date="2017-03" db="EMBL/GenBank/DDBJ databases">
        <title>Genome sequence of Paracoccus contaminans isolated from a water microcosm.</title>
        <authorList>
            <person name="Aurass P."/>
            <person name="Karste S."/>
            <person name="Trost E."/>
            <person name="Glaeser S.P."/>
            <person name="Kaempfer P."/>
            <person name="Flieger A."/>
        </authorList>
    </citation>
    <scope>NUCLEOTIDE SEQUENCE [LARGE SCALE GENOMIC DNA]</scope>
    <source>
        <strain evidence="2">RKI 16-01929T\LMG 29738T\CCM 8701T\CIP 111112T</strain>
    </source>
</reference>
<evidence type="ECO:0000313" key="1">
    <source>
        <dbReference type="EMBL" id="ARJ68655.1"/>
    </source>
</evidence>
<dbReference type="AlphaFoldDB" id="A0A1W6CV01"/>
<keyword evidence="2" id="KW-1185">Reference proteome</keyword>
<sequence>MARPFAGGSGMRLSAHLPTTRPVPIMTTAARHFAHKVAVEQDEGSARIAFPGGTGVMTADAAGLALMIEAESAEAAERVRQVFEGHLLRFAHRESPKPLVWTEIQPAPPL</sequence>
<dbReference type="InterPro" id="IPR014543">
    <property type="entry name" value="UCP028291"/>
</dbReference>
<protein>
    <recommendedName>
        <fullName evidence="3">2,4-dihydroxyhept-2-ene-1,7-dioic acid aldolase</fullName>
    </recommendedName>
</protein>
<proteinExistence type="predicted"/>
<dbReference type="EMBL" id="CP020612">
    <property type="protein sequence ID" value="ARJ68655.1"/>
    <property type="molecule type" value="Genomic_DNA"/>
</dbReference>
<evidence type="ECO:0008006" key="3">
    <source>
        <dbReference type="Google" id="ProtNLM"/>
    </source>
</evidence>
<dbReference type="Pfam" id="PF09981">
    <property type="entry name" value="DUF2218"/>
    <property type="match status" value="1"/>
</dbReference>
<name>A0A1W6CV01_9RHOB</name>
<dbReference type="Gene3D" id="3.30.310.50">
    <property type="entry name" value="Alpha-D-phosphohexomutase, C-terminal domain"/>
    <property type="match status" value="1"/>
</dbReference>